<dbReference type="PROSITE" id="PS50105">
    <property type="entry name" value="SAM_DOMAIN"/>
    <property type="match status" value="1"/>
</dbReference>
<accession>A0A8C0VGH9</accession>
<evidence type="ECO:0000256" key="3">
    <source>
        <dbReference type="ARBA" id="ARBA00023054"/>
    </source>
</evidence>
<dbReference type="Gene3D" id="1.10.150.50">
    <property type="entry name" value="Transcription Factor, Ets-1"/>
    <property type="match status" value="1"/>
</dbReference>
<sequence length="974" mass="108280">MMCEVMPTISEGDPLGPPQGSEADADFEQLMVNMLDERDKLLDTLRETRETLAVTQSRLQETLRERDQLQRQLNSALPQEFATLTRELSTCREQLLEREEEISELKAERNNTRLLLEHLECLVSRHERSLRMTVVKRQAQSPSGVSSEVEVLKALKSLFEHHKALDEKVRERLRAALERVATLEEQLVDAHRQVRGTWAPAGLGIILISTSPSGALQRLSNGSVHSDDEAGRVVELQELLEKQNFEVVQAKERISALAASVAELEEDLGTARKDLIKSEEMSSKYQRDLREALAQKEDMEERITTLEKRYLAAQREATSIHDLNDKLENELANKESLHRQCEEKARHLQELLELAEQKLQQTMRKAETLPEVEAELAQRIAALTKAEERHGSIEEHLRQLEAQLEEKNQELARARQREKMNEEHNKRLSDTVDRLLSESNERLQLHLKERMAALEEKVVPGVGVLWGLRGLQHLCALSSHGPGLGVPPFGAAPGLPRAQKGRFGARREEPAKVNPDWEQAQAGGVLATGPHAFDSDPDISDMDEDDRETLFSSMDVLSPGGHSDAQTLAMMLQEQLDAINEEIRMIQEEKESTELRAEELETRVTSGSMEGLNLTQLCKRASIPTSLTALSLASSSPPLSGRSTPKLSSRSAAQDLDRMGIMTLPSDLRKHRRKLLSPAARDESREDKTTIKCETSPPSSPRALRLEKLGHPTLGIPLEGIPGAHVACGEQASNPSSSQDSLHKGSKRKGIKSSIGRLFGKKEKGRLIQLSREGATGQAVLLTDVEGGIQDPLGLGKLGAQAEKDRRLRKKHELLEEARRKGLPFAHWDGPTVVSWLELWVGMPAWYVAACRANVKSGAIMSALSDTEIQREIGISNALHRLKLRLAIQEMVSLTSPSAPPTSRTVSAPHPLWQPAPSLRSTLCPLMGCSNHWTLIPHSHGLDCRGQPCKEQNSGPGCPGEDKTPSREQKYKCS</sequence>
<dbReference type="InterPro" id="IPR037620">
    <property type="entry name" value="LIP-1_SAM_1"/>
</dbReference>
<feature type="domain" description="SAM" evidence="6">
    <location>
        <begin position="828"/>
        <end position="894"/>
    </location>
</feature>
<dbReference type="Pfam" id="PF25526">
    <property type="entry name" value="LIP-1"/>
    <property type="match status" value="1"/>
</dbReference>
<evidence type="ECO:0000256" key="1">
    <source>
        <dbReference type="ARBA" id="ARBA00007026"/>
    </source>
</evidence>
<feature type="region of interest" description="Disordered" evidence="5">
    <location>
        <begin position="676"/>
        <end position="704"/>
    </location>
</feature>
<dbReference type="InterPro" id="IPR001660">
    <property type="entry name" value="SAM"/>
</dbReference>
<dbReference type="InterPro" id="IPR013761">
    <property type="entry name" value="SAM/pointed_sf"/>
</dbReference>
<evidence type="ECO:0000259" key="6">
    <source>
        <dbReference type="PROSITE" id="PS50105"/>
    </source>
</evidence>
<dbReference type="InterPro" id="IPR057892">
    <property type="entry name" value="LIP-1_CC2"/>
</dbReference>
<evidence type="ECO:0000256" key="2">
    <source>
        <dbReference type="ARBA" id="ARBA00022737"/>
    </source>
</evidence>
<reference evidence="7" key="2">
    <citation type="submission" date="2025-09" db="UniProtKB">
        <authorList>
            <consortium name="Ensembl"/>
        </authorList>
    </citation>
    <scope>IDENTIFICATION</scope>
</reference>
<keyword evidence="8" id="KW-1185">Reference proteome</keyword>
<dbReference type="SUPFAM" id="SSF57997">
    <property type="entry name" value="Tropomyosin"/>
    <property type="match status" value="1"/>
</dbReference>
<feature type="coiled-coil region" evidence="4">
    <location>
        <begin position="31"/>
        <end position="122"/>
    </location>
</feature>
<gene>
    <name evidence="7" type="primary">PPFIA4</name>
</gene>
<dbReference type="GO" id="GO:0005737">
    <property type="term" value="C:cytoplasm"/>
    <property type="evidence" value="ECO:0007669"/>
    <property type="project" value="UniProtKB-ARBA"/>
</dbReference>
<protein>
    <submittedName>
        <fullName evidence="7">PTPRF interacting protein alpha 4</fullName>
    </submittedName>
</protein>
<dbReference type="PANTHER" id="PTHR12587">
    <property type="entry name" value="LAR INTERACTING PROTEIN LIP -RELATED PROTEIN"/>
    <property type="match status" value="1"/>
</dbReference>
<dbReference type="InterPro" id="IPR029515">
    <property type="entry name" value="Liprin"/>
</dbReference>
<evidence type="ECO:0000313" key="8">
    <source>
        <dbReference type="Proteomes" id="UP000694410"/>
    </source>
</evidence>
<evidence type="ECO:0000256" key="4">
    <source>
        <dbReference type="SAM" id="Coils"/>
    </source>
</evidence>
<feature type="compositionally biased region" description="Low complexity" evidence="5">
    <location>
        <begin position="631"/>
        <end position="645"/>
    </location>
</feature>
<feature type="region of interest" description="Disordered" evidence="5">
    <location>
        <begin position="631"/>
        <end position="653"/>
    </location>
</feature>
<evidence type="ECO:0000256" key="5">
    <source>
        <dbReference type="SAM" id="MobiDB-lite"/>
    </source>
</evidence>
<feature type="region of interest" description="Disordered" evidence="5">
    <location>
        <begin position="949"/>
        <end position="974"/>
    </location>
</feature>
<organism evidence="7 8">
    <name type="scientific">Cyanistes caeruleus</name>
    <name type="common">Eurasian blue tit</name>
    <name type="synonym">Parus caeruleus</name>
    <dbReference type="NCBI Taxonomy" id="156563"/>
    <lineage>
        <taxon>Eukaryota</taxon>
        <taxon>Metazoa</taxon>
        <taxon>Chordata</taxon>
        <taxon>Craniata</taxon>
        <taxon>Vertebrata</taxon>
        <taxon>Euteleostomi</taxon>
        <taxon>Archelosauria</taxon>
        <taxon>Archosauria</taxon>
        <taxon>Dinosauria</taxon>
        <taxon>Saurischia</taxon>
        <taxon>Theropoda</taxon>
        <taxon>Coelurosauria</taxon>
        <taxon>Aves</taxon>
        <taxon>Neognathae</taxon>
        <taxon>Neoaves</taxon>
        <taxon>Telluraves</taxon>
        <taxon>Australaves</taxon>
        <taxon>Passeriformes</taxon>
        <taxon>Paridae</taxon>
        <taxon>Cyanistes</taxon>
    </lineage>
</organism>
<dbReference type="Pfam" id="PF00536">
    <property type="entry name" value="SAM_1"/>
    <property type="match status" value="1"/>
</dbReference>
<dbReference type="FunFam" id="1.10.150.50:FF:000003">
    <property type="entry name" value="liprin-alpha-2 isoform X1"/>
    <property type="match status" value="1"/>
</dbReference>
<dbReference type="CDD" id="cd09562">
    <property type="entry name" value="SAM_liprin-alpha1_2_3_4_repeat1"/>
    <property type="match status" value="1"/>
</dbReference>
<keyword evidence="2" id="KW-0677">Repeat</keyword>
<evidence type="ECO:0000313" key="7">
    <source>
        <dbReference type="Ensembl" id="ENSCCEP00000023711.1"/>
    </source>
</evidence>
<dbReference type="SMART" id="SM00454">
    <property type="entry name" value="SAM"/>
    <property type="match status" value="1"/>
</dbReference>
<feature type="coiled-coil region" evidence="4">
    <location>
        <begin position="562"/>
        <end position="603"/>
    </location>
</feature>
<keyword evidence="3 4" id="KW-0175">Coiled coil</keyword>
<feature type="region of interest" description="Disordered" evidence="5">
    <location>
        <begin position="726"/>
        <end position="755"/>
    </location>
</feature>
<dbReference type="SUPFAM" id="SSF47769">
    <property type="entry name" value="SAM/Pointed domain"/>
    <property type="match status" value="1"/>
</dbReference>
<proteinExistence type="inferred from homology"/>
<feature type="coiled-coil region" evidence="4">
    <location>
        <begin position="166"/>
        <end position="193"/>
    </location>
</feature>
<dbReference type="GO" id="GO:0050808">
    <property type="term" value="P:synapse organization"/>
    <property type="evidence" value="ECO:0007669"/>
    <property type="project" value="TreeGrafter"/>
</dbReference>
<dbReference type="AlphaFoldDB" id="A0A8C0VGH9"/>
<feature type="coiled-coil region" evidence="4">
    <location>
        <begin position="233"/>
        <end position="424"/>
    </location>
</feature>
<feature type="compositionally biased region" description="Basic and acidic residues" evidence="5">
    <location>
        <begin position="960"/>
        <end position="974"/>
    </location>
</feature>
<dbReference type="PANTHER" id="PTHR12587:SF5">
    <property type="entry name" value="LIPRIN-ALPHA-4"/>
    <property type="match status" value="1"/>
</dbReference>
<dbReference type="Proteomes" id="UP000694410">
    <property type="component" value="Unplaced"/>
</dbReference>
<comment type="similarity">
    <text evidence="1">Belongs to the liprin family. Liprin-alpha subfamily.</text>
</comment>
<dbReference type="Ensembl" id="ENSCCET00000035748.1">
    <property type="protein sequence ID" value="ENSCCEP00000023711.1"/>
    <property type="gene ID" value="ENSCCEG00000021161.1"/>
</dbReference>
<name>A0A8C0VGH9_CYACU</name>
<reference evidence="7" key="1">
    <citation type="submission" date="2025-08" db="UniProtKB">
        <authorList>
            <consortium name="Ensembl"/>
        </authorList>
    </citation>
    <scope>IDENTIFICATION</scope>
</reference>
<feature type="compositionally biased region" description="Polar residues" evidence="5">
    <location>
        <begin position="731"/>
        <end position="740"/>
    </location>
</feature>
<feature type="compositionally biased region" description="Basic and acidic residues" evidence="5">
    <location>
        <begin position="680"/>
        <end position="691"/>
    </location>
</feature>
<dbReference type="GO" id="GO:0048786">
    <property type="term" value="C:presynaptic active zone"/>
    <property type="evidence" value="ECO:0007669"/>
    <property type="project" value="TreeGrafter"/>
</dbReference>